<keyword evidence="2" id="KW-1185">Reference proteome</keyword>
<dbReference type="EMBL" id="BPWL01000003">
    <property type="protein sequence ID" value="GJJ08898.1"/>
    <property type="molecule type" value="Genomic_DNA"/>
</dbReference>
<evidence type="ECO:0000313" key="2">
    <source>
        <dbReference type="Proteomes" id="UP001050691"/>
    </source>
</evidence>
<protein>
    <submittedName>
        <fullName evidence="1">Uncharacterized protein</fullName>
    </submittedName>
</protein>
<proteinExistence type="predicted"/>
<name>A0AAV5A5Y9_9AGAM</name>
<comment type="caution">
    <text evidence="1">The sequence shown here is derived from an EMBL/GenBank/DDBJ whole genome shotgun (WGS) entry which is preliminary data.</text>
</comment>
<organism evidence="1 2">
    <name type="scientific">Clathrus columnatus</name>
    <dbReference type="NCBI Taxonomy" id="1419009"/>
    <lineage>
        <taxon>Eukaryota</taxon>
        <taxon>Fungi</taxon>
        <taxon>Dikarya</taxon>
        <taxon>Basidiomycota</taxon>
        <taxon>Agaricomycotina</taxon>
        <taxon>Agaricomycetes</taxon>
        <taxon>Phallomycetidae</taxon>
        <taxon>Phallales</taxon>
        <taxon>Clathraceae</taxon>
        <taxon>Clathrus</taxon>
    </lineage>
</organism>
<gene>
    <name evidence="1" type="ORF">Clacol_003118</name>
</gene>
<reference evidence="1" key="1">
    <citation type="submission" date="2021-10" db="EMBL/GenBank/DDBJ databases">
        <title>De novo Genome Assembly of Clathrus columnatus (Basidiomycota, Fungi) Using Illumina and Nanopore Sequence Data.</title>
        <authorList>
            <person name="Ogiso-Tanaka E."/>
            <person name="Itagaki H."/>
            <person name="Hosoya T."/>
            <person name="Hosaka K."/>
        </authorList>
    </citation>
    <scope>NUCLEOTIDE SEQUENCE</scope>
    <source>
        <strain evidence="1">MO-923</strain>
    </source>
</reference>
<dbReference type="AlphaFoldDB" id="A0AAV5A5Y9"/>
<dbReference type="Proteomes" id="UP001050691">
    <property type="component" value="Unassembled WGS sequence"/>
</dbReference>
<evidence type="ECO:0000313" key="1">
    <source>
        <dbReference type="EMBL" id="GJJ08898.1"/>
    </source>
</evidence>
<sequence length="256" mass="29671">MGHDGVHIQFNPDNRVFWAHHTTLHQMEEADIDEAYQRAYRFLSERVKVLVEEHKWKEIDFGSRQLLLSMTKAGFINRFTLPPTFYPFLNLSEYSEWKKQFENGIFAIETRRSPTDLKDIYIGGPRPLSDIFYMLQCIAPGMLILTCKMGEDVLGELEWSRALPPCAWVEDHDLMLRHILGSNQAYDDLLRVSRDEERAFSLSWIEEDMDDRCSTCSTAVEDDWDETASKQEWSKVPAIDGRMCGSSCVGCPRCDI</sequence>
<accession>A0AAV5A5Y9</accession>